<keyword evidence="3" id="KW-0812">Transmembrane</keyword>
<organism evidence="5 6">
    <name type="scientific">Smittium simulii</name>
    <dbReference type="NCBI Taxonomy" id="133385"/>
    <lineage>
        <taxon>Eukaryota</taxon>
        <taxon>Fungi</taxon>
        <taxon>Fungi incertae sedis</taxon>
        <taxon>Zoopagomycota</taxon>
        <taxon>Kickxellomycotina</taxon>
        <taxon>Harpellomycetes</taxon>
        <taxon>Harpellales</taxon>
        <taxon>Legeriomycetaceae</taxon>
        <taxon>Smittium</taxon>
    </lineage>
</organism>
<feature type="domain" description="DUF155" evidence="4">
    <location>
        <begin position="209"/>
        <end position="366"/>
    </location>
</feature>
<feature type="transmembrane region" description="Helical" evidence="3">
    <location>
        <begin position="390"/>
        <end position="412"/>
    </location>
</feature>
<dbReference type="InterPro" id="IPR051624">
    <property type="entry name" value="RMD1/Sad1-interacting"/>
</dbReference>
<reference evidence="5 6" key="1">
    <citation type="journal article" date="2018" name="MBio">
        <title>Comparative Genomics Reveals the Core Gene Toolbox for the Fungus-Insect Symbiosis.</title>
        <authorList>
            <person name="Wang Y."/>
            <person name="Stata M."/>
            <person name="Wang W."/>
            <person name="Stajich J.E."/>
            <person name="White M.M."/>
            <person name="Moncalvo J.M."/>
        </authorList>
    </citation>
    <scope>NUCLEOTIDE SEQUENCE [LARGE SCALE GENOMIC DNA]</scope>
    <source>
        <strain evidence="5 6">SWE-8-4</strain>
    </source>
</reference>
<feature type="region of interest" description="Disordered" evidence="2">
    <location>
        <begin position="15"/>
        <end position="36"/>
    </location>
</feature>
<evidence type="ECO:0000256" key="2">
    <source>
        <dbReference type="SAM" id="MobiDB-lite"/>
    </source>
</evidence>
<evidence type="ECO:0000256" key="3">
    <source>
        <dbReference type="SAM" id="Phobius"/>
    </source>
</evidence>
<evidence type="ECO:0000313" key="6">
    <source>
        <dbReference type="Proteomes" id="UP000245383"/>
    </source>
</evidence>
<proteinExistence type="inferred from homology"/>
<evidence type="ECO:0000256" key="1">
    <source>
        <dbReference type="ARBA" id="ARBA00008306"/>
    </source>
</evidence>
<dbReference type="AlphaFoldDB" id="A0A2T9YAC3"/>
<dbReference type="InterPro" id="IPR003734">
    <property type="entry name" value="DUF155"/>
</dbReference>
<keyword evidence="6" id="KW-1185">Reference proteome</keyword>
<evidence type="ECO:0000313" key="5">
    <source>
        <dbReference type="EMBL" id="PVU89281.1"/>
    </source>
</evidence>
<dbReference type="PANTHER" id="PTHR16255:SF15">
    <property type="entry name" value="SPORULATION PROTEIN RMD1"/>
    <property type="match status" value="1"/>
</dbReference>
<protein>
    <recommendedName>
        <fullName evidence="4">DUF155 domain-containing protein</fullName>
    </recommendedName>
</protein>
<name>A0A2T9YAC3_9FUNG</name>
<comment type="similarity">
    <text evidence="1">Belongs to the RMD1/sif2 family.</text>
</comment>
<gene>
    <name evidence="5" type="ORF">BB561_005453</name>
</gene>
<accession>A0A2T9YAC3</accession>
<keyword evidence="3" id="KW-1133">Transmembrane helix</keyword>
<dbReference type="OrthoDB" id="18302at2759"/>
<dbReference type="Proteomes" id="UP000245383">
    <property type="component" value="Unassembled WGS sequence"/>
</dbReference>
<keyword evidence="3" id="KW-0472">Membrane</keyword>
<sequence length="428" mass="48903">MDQSNLSKIIALNKAKTQRRRNKTTELHHSLSDSEQNFNSSLQNEIFLRKSGVLLPELDQKSSQVKILKQINRKSKASKKLKILPDQTPTTTLNNLSTEAELPESSLYPSHDLKNVINQLRTARNAALPRVTSYYSQNSYKISEISKWFSNKQSNLAPVLYDECIYIPNIDTNTCTIQTKDNLDLPIFDRTHGSSASTDNVVNISSEAFVFDYGVTVLWGMSLHEEKEFMSELSHFTGDVRKSIDNQVEEFNFFYDSASQQRIYNDIIVLRDPQNHMARMAISHAIAQSSKLSIFEESVEDTIEQTKHIPQTLANTGKLFILRVNVSLVSNILDTPEVFWSEPAYQPLYLAFREYMEISQRAQLLNHRVSVISDMLEMLKDNLNGHHGEFLEWIVIILIAIEIVIGLLTIAIEFFKLESNTLALNKLL</sequence>
<dbReference type="PANTHER" id="PTHR16255">
    <property type="entry name" value="REQUIRED FOR MEIOTIC NUCLEAR DIVISION PROTEIN 1 HOMOLOG"/>
    <property type="match status" value="1"/>
</dbReference>
<evidence type="ECO:0000259" key="4">
    <source>
        <dbReference type="Pfam" id="PF02582"/>
    </source>
</evidence>
<dbReference type="GO" id="GO:0005739">
    <property type="term" value="C:mitochondrion"/>
    <property type="evidence" value="ECO:0007669"/>
    <property type="project" value="UniProtKB-ARBA"/>
</dbReference>
<feature type="compositionally biased region" description="Basic and acidic residues" evidence="2">
    <location>
        <begin position="23"/>
        <end position="32"/>
    </location>
</feature>
<dbReference type="EMBL" id="MBFR01000326">
    <property type="protein sequence ID" value="PVU89281.1"/>
    <property type="molecule type" value="Genomic_DNA"/>
</dbReference>
<comment type="caution">
    <text evidence="5">The sequence shown here is derived from an EMBL/GenBank/DDBJ whole genome shotgun (WGS) entry which is preliminary data.</text>
</comment>
<dbReference type="Pfam" id="PF02582">
    <property type="entry name" value="DUF155"/>
    <property type="match status" value="1"/>
</dbReference>